<dbReference type="Proteomes" id="UP000290365">
    <property type="component" value="Chromosome"/>
</dbReference>
<dbReference type="PANTHER" id="PTHR30146">
    <property type="entry name" value="LACI-RELATED TRANSCRIPTIONAL REPRESSOR"/>
    <property type="match status" value="1"/>
</dbReference>
<dbReference type="PROSITE" id="PS50932">
    <property type="entry name" value="HTH_LACI_2"/>
    <property type="match status" value="1"/>
</dbReference>
<evidence type="ECO:0000313" key="6">
    <source>
        <dbReference type="EMBL" id="QBD74515.1"/>
    </source>
</evidence>
<dbReference type="InterPro" id="IPR000843">
    <property type="entry name" value="HTH_LacI"/>
</dbReference>
<keyword evidence="7" id="KW-1185">Reference proteome</keyword>
<accession>A0A4P6JHL8</accession>
<dbReference type="InterPro" id="IPR010982">
    <property type="entry name" value="Lambda_DNA-bd_dom_sf"/>
</dbReference>
<evidence type="ECO:0000256" key="2">
    <source>
        <dbReference type="ARBA" id="ARBA00023015"/>
    </source>
</evidence>
<dbReference type="GO" id="GO:0003700">
    <property type="term" value="F:DNA-binding transcription factor activity"/>
    <property type="evidence" value="ECO:0007669"/>
    <property type="project" value="TreeGrafter"/>
</dbReference>
<dbReference type="PANTHER" id="PTHR30146:SF148">
    <property type="entry name" value="HTH-TYPE TRANSCRIPTIONAL REPRESSOR PURR-RELATED"/>
    <property type="match status" value="1"/>
</dbReference>
<dbReference type="PROSITE" id="PS00356">
    <property type="entry name" value="HTH_LACI_1"/>
    <property type="match status" value="1"/>
</dbReference>
<evidence type="ECO:0000256" key="1">
    <source>
        <dbReference type="ARBA" id="ARBA00022491"/>
    </source>
</evidence>
<keyword evidence="2" id="KW-0805">Transcription regulation</keyword>
<sequence length="363" mass="38995">MHILYTDCAHEIRRSTLLPIQETNLATIYDIAKAAGVTAATVSYVLSGKGSISQATREKVMRYASELGYRPNLIARSLIKQETHTIGLVIPHIINPFYAGIAETVERSAYARGFRTMITNTYEDERLGAELLEDLAARRVDGIIALPGGLSFSAIQSMIASGLPVICCLWEEEEGQEVSLAVGLDFKRGGQLVAEHLLGLGHRRISVIVDVKANGRIDHHLRFTGCQEALANAACPLDAALVSNGDSSLESGEAAAHQLLHLPNPPTAIFATNDLMAIGAMVAAWKLGMRVPADLSIIGFDNIALAPFTSPPLTTINVDRDRLVKLALDLLLSIIEGKQLEPPPLLAPELIARASTAICPASR</sequence>
<evidence type="ECO:0000256" key="4">
    <source>
        <dbReference type="ARBA" id="ARBA00023163"/>
    </source>
</evidence>
<dbReference type="EMBL" id="CP035758">
    <property type="protein sequence ID" value="QBD74515.1"/>
    <property type="molecule type" value="Genomic_DNA"/>
</dbReference>
<keyword evidence="1" id="KW-0678">Repressor</keyword>
<dbReference type="SUPFAM" id="SSF47413">
    <property type="entry name" value="lambda repressor-like DNA-binding domains"/>
    <property type="match status" value="1"/>
</dbReference>
<feature type="domain" description="HTH lacI-type" evidence="5">
    <location>
        <begin position="26"/>
        <end position="80"/>
    </location>
</feature>
<dbReference type="InterPro" id="IPR046335">
    <property type="entry name" value="LacI/GalR-like_sensor"/>
</dbReference>
<dbReference type="Gene3D" id="1.10.260.40">
    <property type="entry name" value="lambda repressor-like DNA-binding domains"/>
    <property type="match status" value="1"/>
</dbReference>
<dbReference type="Pfam" id="PF00356">
    <property type="entry name" value="LacI"/>
    <property type="match status" value="1"/>
</dbReference>
<keyword evidence="4" id="KW-0804">Transcription</keyword>
<keyword evidence="3" id="KW-0238">DNA-binding</keyword>
<evidence type="ECO:0000313" key="7">
    <source>
        <dbReference type="Proteomes" id="UP000290365"/>
    </source>
</evidence>
<dbReference type="SMART" id="SM00354">
    <property type="entry name" value="HTH_LACI"/>
    <property type="match status" value="1"/>
</dbReference>
<evidence type="ECO:0000256" key="3">
    <source>
        <dbReference type="ARBA" id="ARBA00023125"/>
    </source>
</evidence>
<organism evidence="6 7">
    <name type="scientific">Ktedonosporobacter rubrisoli</name>
    <dbReference type="NCBI Taxonomy" id="2509675"/>
    <lineage>
        <taxon>Bacteria</taxon>
        <taxon>Bacillati</taxon>
        <taxon>Chloroflexota</taxon>
        <taxon>Ktedonobacteria</taxon>
        <taxon>Ktedonobacterales</taxon>
        <taxon>Ktedonosporobacteraceae</taxon>
        <taxon>Ktedonosporobacter</taxon>
    </lineage>
</organism>
<dbReference type="Gene3D" id="3.40.50.2300">
    <property type="match status" value="2"/>
</dbReference>
<dbReference type="KEGG" id="kbs:EPA93_00295"/>
<dbReference type="Pfam" id="PF13377">
    <property type="entry name" value="Peripla_BP_3"/>
    <property type="match status" value="1"/>
</dbReference>
<dbReference type="SUPFAM" id="SSF53822">
    <property type="entry name" value="Periplasmic binding protein-like I"/>
    <property type="match status" value="1"/>
</dbReference>
<dbReference type="CDD" id="cd01392">
    <property type="entry name" value="HTH_LacI"/>
    <property type="match status" value="1"/>
</dbReference>
<evidence type="ECO:0000259" key="5">
    <source>
        <dbReference type="PROSITE" id="PS50932"/>
    </source>
</evidence>
<dbReference type="InterPro" id="IPR028082">
    <property type="entry name" value="Peripla_BP_I"/>
</dbReference>
<dbReference type="OrthoDB" id="269117at2"/>
<name>A0A4P6JHL8_KTERU</name>
<dbReference type="AlphaFoldDB" id="A0A4P6JHL8"/>
<protein>
    <submittedName>
        <fullName evidence="6">LacI family transcriptional regulator</fullName>
    </submittedName>
</protein>
<dbReference type="GO" id="GO:0000976">
    <property type="term" value="F:transcription cis-regulatory region binding"/>
    <property type="evidence" value="ECO:0007669"/>
    <property type="project" value="TreeGrafter"/>
</dbReference>
<gene>
    <name evidence="6" type="ORF">EPA93_00295</name>
</gene>
<proteinExistence type="predicted"/>
<reference evidence="6 7" key="1">
    <citation type="submission" date="2019-01" db="EMBL/GenBank/DDBJ databases">
        <title>Ktedonosporobacter rubrisoli SCAWS-G2.</title>
        <authorList>
            <person name="Huang Y."/>
            <person name="Yan B."/>
        </authorList>
    </citation>
    <scope>NUCLEOTIDE SEQUENCE [LARGE SCALE GENOMIC DNA]</scope>
    <source>
        <strain evidence="6 7">SCAWS-G2</strain>
    </source>
</reference>